<dbReference type="Pfam" id="PF19975">
    <property type="entry name" value="DO-GTPase1"/>
    <property type="match status" value="1"/>
</dbReference>
<organism evidence="2">
    <name type="scientific">termite gut metagenome</name>
    <dbReference type="NCBI Taxonomy" id="433724"/>
    <lineage>
        <taxon>unclassified sequences</taxon>
        <taxon>metagenomes</taxon>
        <taxon>organismal metagenomes</taxon>
    </lineage>
</organism>
<dbReference type="EMBL" id="SNRY01001282">
    <property type="protein sequence ID" value="KAA6332119.1"/>
    <property type="molecule type" value="Genomic_DNA"/>
</dbReference>
<dbReference type="InterPro" id="IPR027417">
    <property type="entry name" value="P-loop_NTPase"/>
</dbReference>
<dbReference type="AlphaFoldDB" id="A0A5J4REP1"/>
<evidence type="ECO:0000313" key="2">
    <source>
        <dbReference type="EMBL" id="KAA6332119.1"/>
    </source>
</evidence>
<sequence>MESNDNNILIIGGPNSGKTHFGGQLYLRFRSDECNYKISTPPEDLTVFQEVVDCLSDGRSASRSNVELHRNLSLEVRDVNSNKISISFPDYGGEQVKQIVDNRQINELWRNQIQNSDSWMFFIRLDEVAEIEDIVNRALPETVSAKSKTDSVLNVSDNAFFVELLQMLLFTKQTSIKQSITIPKLMVVLSCWDALNLSEGKIPSALLKEKLPLFYEFIRTVWDENSLDTVGLSSTEKTLDSKKSDDDYLNNSPSNFGYVILPNGEKEKDLTLLISKAIGG</sequence>
<proteinExistence type="predicted"/>
<gene>
    <name evidence="2" type="ORF">EZS27_019338</name>
</gene>
<protein>
    <recommendedName>
        <fullName evidence="1">Double-GTPase 1 domain-containing protein</fullName>
    </recommendedName>
</protein>
<name>A0A5J4REP1_9ZZZZ</name>
<comment type="caution">
    <text evidence="2">The sequence shown here is derived from an EMBL/GenBank/DDBJ whole genome shotgun (WGS) entry which is preliminary data.</text>
</comment>
<reference evidence="2" key="1">
    <citation type="submission" date="2019-03" db="EMBL/GenBank/DDBJ databases">
        <title>Single cell metagenomics reveals metabolic interactions within the superorganism composed of flagellate Streblomastix strix and complex community of Bacteroidetes bacteria on its surface.</title>
        <authorList>
            <person name="Treitli S.C."/>
            <person name="Kolisko M."/>
            <person name="Husnik F."/>
            <person name="Keeling P."/>
            <person name="Hampl V."/>
        </authorList>
    </citation>
    <scope>NUCLEOTIDE SEQUENCE</scope>
    <source>
        <strain evidence="2">STM</strain>
    </source>
</reference>
<feature type="domain" description="Double-GTPase 1" evidence="1">
    <location>
        <begin position="9"/>
        <end position="276"/>
    </location>
</feature>
<evidence type="ECO:0000259" key="1">
    <source>
        <dbReference type="Pfam" id="PF19975"/>
    </source>
</evidence>
<dbReference type="InterPro" id="IPR045530">
    <property type="entry name" value="DO-GTPase1"/>
</dbReference>
<accession>A0A5J4REP1</accession>
<dbReference type="SUPFAM" id="SSF52540">
    <property type="entry name" value="P-loop containing nucleoside triphosphate hydrolases"/>
    <property type="match status" value="1"/>
</dbReference>